<feature type="compositionally biased region" description="Basic and acidic residues" evidence="6">
    <location>
        <begin position="749"/>
        <end position="760"/>
    </location>
</feature>
<comment type="subcellular location">
    <subcellularLocation>
        <location evidence="1">Nucleus</location>
    </subcellularLocation>
</comment>
<dbReference type="Pfam" id="PF04182">
    <property type="entry name" value="B-block_TFIIIC"/>
    <property type="match status" value="1"/>
</dbReference>
<dbReference type="GO" id="GO:0005634">
    <property type="term" value="C:nucleus"/>
    <property type="evidence" value="ECO:0007669"/>
    <property type="project" value="UniProtKB-SubCell"/>
</dbReference>
<dbReference type="GO" id="GO:0042791">
    <property type="term" value="P:5S class rRNA transcription by RNA polymerase III"/>
    <property type="evidence" value="ECO:0007669"/>
    <property type="project" value="TreeGrafter"/>
</dbReference>
<feature type="compositionally biased region" description="Polar residues" evidence="6">
    <location>
        <begin position="731"/>
        <end position="747"/>
    </location>
</feature>
<feature type="non-terminal residue" evidence="9">
    <location>
        <position position="1"/>
    </location>
</feature>
<comment type="caution">
    <text evidence="9">The sequence shown here is derived from an EMBL/GenBank/DDBJ whole genome shotgun (WGS) entry which is preliminary data.</text>
</comment>
<feature type="compositionally biased region" description="Polar residues" evidence="6">
    <location>
        <begin position="526"/>
        <end position="542"/>
    </location>
</feature>
<keyword evidence="3" id="KW-0238">DNA-binding</keyword>
<dbReference type="Pfam" id="PF24101">
    <property type="entry name" value="WHD_GTF3C1"/>
    <property type="match status" value="1"/>
</dbReference>
<sequence>LAARSPPFPLPLEPDTLQVLWAALSAQPDVRFYLLPRPRPPLRLHDRYEEIDLETGIVESKRDPISSDDIYPIHMILDNKDGIQGSCQYFKERVDITDQIRKKDLQPCYTYKEAVEKWGQKLVIVASQEQRYRALIGWEGDPDLKLPDFSYCILERLGRARWQGELQRDLHSGAFKVDAGKLHYHRRVLDRSGLITMQSHVIRLPSGAQQHSILLLLTRFHVDRRSKYDILMEKLSSMLSARSNQMDTLGNLREELGLCEKTFKRLYQYMMNAGLAKVVSVPLQDINPNGGPYKTKKGTDVMVRCLKLLKEFRKKMEDYHDDDEEIITKVVQPVDIVCERDMLTQAYQLIESRGTKGISQAELRLAMNVGKLEARMLCRLLDRYKVVKGFMEDEGRQRTTKYVSYIFAEESDLNRQFEREKARSEQLATVTLALVPEESPPVEDASPGEEETMASESDSEERKDRKKRGKGQKGSSDSPLKSRVQDDVHQTTPAKGSKPTAVKAQGKKQPSPQILEDPEELPDNITGDSSALGTLKQESSVSACAHPTDEDGDVAVVEEVRLEEPKKPCGPRKEKRSRAVAAERPHETYRLLKRRNLIVEAVRNLRLIESIFTLQKMVMDQEKQEGVSTKCCKKSIVRLVQRLARDGLLRLYRTTVIQDGISKKVEFVVHPSVSPGDPLVKSAIEQIRFRISNSSTASRQVSSAGGNLPALGIKAPQTPTSQDHGEEENQGQEAVSDSGKMQESSCKADNGRAGKTDEKMGVTQLRNYHPVTVPGLGRSLGFLPKMPRLRMVHMFLWYLIYGHPLNEARQKGGSDGEKTQGLGESAAVIEAQPDGTLEIVTTVGNPETSAQETEVDLSNQTVYVDDSSWMRYIPPLPVHREFGSGWALVSDILLCLPLSVFVQIVQVSYKVEGLEEILNDPLKKHTLIRFLPRPVRQQLLYKRRYIFSVVENLQRLCYMGLLQFGPTEKFQDKDQVFVYMKRNAVIVDTTSCDLHYNLAQSSRPFERRCYVLNTLQDVENFWFDLQCVCLNTPLGVVRCPRTKRSNLAGEESALDVEKEQESAVNKHNLERKCAMLEYTTGSREVVDDGSIPGDGLGAAGLDSSFYGHLKRNWIWTSYIINKTKKENTVPENGLTARLQTFLSKHPLALSTGGNKINILGEAKVGSESLFQKEECIEITKEPTQDRTKRVRGGKSQKRKRLKKDVGKRAKKKKKEEDSADKSKRLRYHDKADQSALLRMTRLRVTWTVQEDSLLMLCRIASHVLNAKVKGPFVPWQVVRDLMHSSFEESLDKTSLSVGRRARYIVRNPQTYLNYKVCLAEVYQDKALIDDFMNRENNYEDPQVCAKEFKEFVERLKEKFSSTLGNPKLEIPDTLEELFSRFRVLAIGEDTNQGTKEDNLSSIYDIHFLVLQNLIQSTLALSDNQMESCQSFQTFRLYREYRDDVLLKAFLECQRRSLVNRRRVSHSLGPKKNRALPFAPMSYQLSQSYYRVFTWRFPSTICTESFQFLEKLRDAEKSDQPHNFSFKDEENASSEGMVAFPMDGPGGQCVAMLSLFSLGLVAVNVKIPEQIIVVDSSMVENEVIKSLGKEGLEDEDDDDDDLDEGSGGKRRIEVKPRQASHTNYLLMRGYYSPGIVSTRNLSPSDNIVVNSCQVKVRLRCTPIPGRLSSPVPSLLDPMAVGISCLPETFTRLIKIQEENYEEEKFLCECTERYGYSPGDVVAALEVRRAIEATSHFGICKAELSKRFCSYEQVEAERSRSLEQYIQDLIEMQQVLEVGGHSVRLVAIVFAQPWLLRSVGLRSRAEDTEQPGTDTAPEVTQEPGRGQQRLGEEQQLAGDSHCASEEEPPRKRCRTHVLEGDSHPCQGAQPALASAEGRSSDGAAPEPVPREEADTEAPGGSLEGQEEPPAGLPEPAAEAGDVDKSCSEDKELEVENNEHSKQIPIPEHSASEQDDDLPYFQENPGVSKGSSMTDVPQAARDGGCEQVGFVGRPWRIVDGKLNRPVCKGMMEAVLYHVMARPGLTQARLLQHYCGVLQPVAVLEILQGLETLGCIRRFYMKKPSPVSLFSQPVVEELLQNPKLSESPTIYYEPTIDCTLRLGRVFPCDMNWNKWVQVI</sequence>
<feature type="compositionally biased region" description="Low complexity" evidence="6">
    <location>
        <begin position="1819"/>
        <end position="1834"/>
    </location>
</feature>
<feature type="compositionally biased region" description="Basic and acidic residues" evidence="6">
    <location>
        <begin position="1840"/>
        <end position="1860"/>
    </location>
</feature>
<keyword evidence="10" id="KW-1185">Reference proteome</keyword>
<feature type="domain" description="B-block binding subunit of TFIIIC" evidence="7">
    <location>
        <begin position="147"/>
        <end position="222"/>
    </location>
</feature>
<dbReference type="InterPro" id="IPR007309">
    <property type="entry name" value="TFIIIC_Bblock-bd"/>
</dbReference>
<keyword evidence="4" id="KW-0804">Transcription</keyword>
<feature type="compositionally biased region" description="Basic and acidic residues" evidence="6">
    <location>
        <begin position="1214"/>
        <end position="1224"/>
    </location>
</feature>
<evidence type="ECO:0000259" key="7">
    <source>
        <dbReference type="Pfam" id="PF04182"/>
    </source>
</evidence>
<feature type="compositionally biased region" description="Acidic residues" evidence="6">
    <location>
        <begin position="446"/>
        <end position="459"/>
    </location>
</feature>
<evidence type="ECO:0000313" key="9">
    <source>
        <dbReference type="EMBL" id="NXO26903.1"/>
    </source>
</evidence>
<evidence type="ECO:0000256" key="5">
    <source>
        <dbReference type="ARBA" id="ARBA00023242"/>
    </source>
</evidence>
<evidence type="ECO:0000256" key="1">
    <source>
        <dbReference type="ARBA" id="ARBA00004123"/>
    </source>
</evidence>
<dbReference type="GO" id="GO:0006384">
    <property type="term" value="P:transcription initiation at RNA polymerase III promoter"/>
    <property type="evidence" value="ECO:0007669"/>
    <property type="project" value="InterPro"/>
</dbReference>
<organism evidence="9 10">
    <name type="scientific">Cisticola juncidis</name>
    <dbReference type="NCBI Taxonomy" id="52622"/>
    <lineage>
        <taxon>Eukaryota</taxon>
        <taxon>Metazoa</taxon>
        <taxon>Chordata</taxon>
        <taxon>Craniata</taxon>
        <taxon>Vertebrata</taxon>
        <taxon>Euteleostomi</taxon>
        <taxon>Archelosauria</taxon>
        <taxon>Archosauria</taxon>
        <taxon>Dinosauria</taxon>
        <taxon>Saurischia</taxon>
        <taxon>Theropoda</taxon>
        <taxon>Coelurosauria</taxon>
        <taxon>Aves</taxon>
        <taxon>Neognathae</taxon>
        <taxon>Neoaves</taxon>
        <taxon>Telluraves</taxon>
        <taxon>Australaves</taxon>
        <taxon>Passeriformes</taxon>
        <taxon>Sylvioidea</taxon>
        <taxon>Cisticolidae</taxon>
        <taxon>Cisticola</taxon>
    </lineage>
</organism>
<proteinExistence type="predicted"/>
<dbReference type="Proteomes" id="UP000546986">
    <property type="component" value="Unassembled WGS sequence"/>
</dbReference>
<evidence type="ECO:0000259" key="8">
    <source>
        <dbReference type="Pfam" id="PF24101"/>
    </source>
</evidence>
<keyword evidence="5" id="KW-0539">Nucleus</keyword>
<feature type="compositionally biased region" description="Low complexity" evidence="6">
    <location>
        <begin position="1905"/>
        <end position="1917"/>
    </location>
</feature>
<feature type="region of interest" description="Disordered" evidence="6">
    <location>
        <begin position="430"/>
        <end position="552"/>
    </location>
</feature>
<gene>
    <name evidence="9" type="primary">Gtf3c1</name>
    <name evidence="9" type="ORF">CISJUN_R04433</name>
</gene>
<dbReference type="PANTHER" id="PTHR15180:SF1">
    <property type="entry name" value="GENERAL TRANSCRIPTION FACTOR 3C POLYPEPTIDE 1"/>
    <property type="match status" value="1"/>
</dbReference>
<evidence type="ECO:0000256" key="2">
    <source>
        <dbReference type="ARBA" id="ARBA00022553"/>
    </source>
</evidence>
<accession>A0A7L1QQK8</accession>
<feature type="region of interest" description="Disordered" evidence="6">
    <location>
        <begin position="695"/>
        <end position="761"/>
    </location>
</feature>
<dbReference type="EMBL" id="VXBR01006893">
    <property type="protein sequence ID" value="NXO26903.1"/>
    <property type="molecule type" value="Genomic_DNA"/>
</dbReference>
<feature type="compositionally biased region" description="Basic residues" evidence="6">
    <location>
        <begin position="1188"/>
        <end position="1202"/>
    </location>
</feature>
<name>A0A7L1QQK8_9PASS</name>
<evidence type="ECO:0000256" key="4">
    <source>
        <dbReference type="ARBA" id="ARBA00023163"/>
    </source>
</evidence>
<evidence type="ECO:0000313" key="10">
    <source>
        <dbReference type="Proteomes" id="UP000546986"/>
    </source>
</evidence>
<evidence type="ECO:0000256" key="3">
    <source>
        <dbReference type="ARBA" id="ARBA00023125"/>
    </source>
</evidence>
<dbReference type="CDD" id="cd16169">
    <property type="entry name" value="Tau138_eWH"/>
    <property type="match status" value="1"/>
</dbReference>
<keyword evidence="2" id="KW-0597">Phosphoprotein</keyword>
<dbReference type="InterPro" id="IPR035625">
    <property type="entry name" value="Tfc3-like_eWH"/>
</dbReference>
<feature type="compositionally biased region" description="Polar residues" evidence="6">
    <location>
        <begin position="695"/>
        <end position="705"/>
    </location>
</feature>
<dbReference type="GO" id="GO:0003677">
    <property type="term" value="F:DNA binding"/>
    <property type="evidence" value="ECO:0007669"/>
    <property type="project" value="UniProtKB-KW"/>
</dbReference>
<feature type="region of interest" description="Disordered" evidence="6">
    <location>
        <begin position="1801"/>
        <end position="1977"/>
    </location>
</feature>
<reference evidence="9 10" key="1">
    <citation type="submission" date="2019-09" db="EMBL/GenBank/DDBJ databases">
        <title>Bird 10,000 Genomes (B10K) Project - Family phase.</title>
        <authorList>
            <person name="Zhang G."/>
        </authorList>
    </citation>
    <scope>NUCLEOTIDE SEQUENCE [LARGE SCALE GENOMIC DNA]</scope>
    <source>
        <strain evidence="9">B10K-DU-002-30</strain>
        <tissue evidence="9">Muscle</tissue>
    </source>
</reference>
<dbReference type="GO" id="GO:0000127">
    <property type="term" value="C:transcription factor TFIIIC complex"/>
    <property type="evidence" value="ECO:0007669"/>
    <property type="project" value="InterPro"/>
</dbReference>
<dbReference type="InterPro" id="IPR056467">
    <property type="entry name" value="eWH_GTF3C1"/>
</dbReference>
<feature type="non-terminal residue" evidence="9">
    <location>
        <position position="2115"/>
    </location>
</feature>
<dbReference type="InterPro" id="IPR044210">
    <property type="entry name" value="Tfc3-like"/>
</dbReference>
<feature type="domain" description="GTF3C1 extended winged-helix" evidence="8">
    <location>
        <begin position="586"/>
        <end position="694"/>
    </location>
</feature>
<dbReference type="PANTHER" id="PTHR15180">
    <property type="entry name" value="GENERAL TRANSCRIPTION FACTOR 3C POLYPEPTIDE 1"/>
    <property type="match status" value="1"/>
</dbReference>
<feature type="compositionally biased region" description="Acidic residues" evidence="6">
    <location>
        <begin position="1591"/>
        <end position="1603"/>
    </location>
</feature>
<evidence type="ECO:0000256" key="6">
    <source>
        <dbReference type="SAM" id="MobiDB-lite"/>
    </source>
</evidence>
<feature type="region of interest" description="Disordered" evidence="6">
    <location>
        <begin position="1588"/>
        <end position="1613"/>
    </location>
</feature>
<protein>
    <submittedName>
        <fullName evidence="9">TF3C1 factor</fullName>
    </submittedName>
</protein>
<feature type="region of interest" description="Disordered" evidence="6">
    <location>
        <begin position="1181"/>
        <end position="1224"/>
    </location>
</feature>